<protein>
    <submittedName>
        <fullName evidence="1">Uncharacterized protein</fullName>
    </submittedName>
</protein>
<gene>
    <name evidence="1" type="ordered locus">SERP0702</name>
</gene>
<keyword evidence="2" id="KW-1185">Reference proteome</keyword>
<reference evidence="1 2" key="1">
    <citation type="journal article" date="2005" name="J. Bacteriol.">
        <title>Insights on evolution of virulence and resistance from the complete genome analysis of an early methicillin-resistant Staphylococcus aureus strain and a biofilm-producing methicillin-resistant Staphylococcus epidermidis strain.</title>
        <authorList>
            <person name="Gill S.R."/>
            <person name="Fouts D.E."/>
            <person name="Archer G.L."/>
            <person name="Mongodin E.F."/>
            <person name="Deboy R.T."/>
            <person name="Ravel J."/>
            <person name="Paulsen I.T."/>
            <person name="Kolonay J.F."/>
            <person name="Brinkac L."/>
            <person name="Beanan M."/>
            <person name="Dodson R.J."/>
            <person name="Daugherty S.C."/>
            <person name="Madupu R."/>
            <person name="Angiuoli S.V."/>
            <person name="Durkin A.S."/>
            <person name="Haft D.H."/>
            <person name="Vamathevan J."/>
            <person name="Khouri H."/>
            <person name="Utterback T."/>
            <person name="Lee C."/>
            <person name="Dimitrov G."/>
            <person name="Jiang L."/>
            <person name="Qin H."/>
            <person name="Weidman J."/>
            <person name="Tran K."/>
            <person name="Kang K."/>
            <person name="Hance I.R."/>
            <person name="Nelson K.E."/>
            <person name="Fraser C.M."/>
        </authorList>
    </citation>
    <scope>NUCLEOTIDE SEQUENCE [LARGE SCALE GENOMIC DNA]</scope>
    <source>
        <strain evidence="2">ATCC 35984 / RP62A</strain>
    </source>
</reference>
<dbReference type="EMBL" id="CP000029">
    <property type="protein sequence ID" value="AAW54095.1"/>
    <property type="molecule type" value="Genomic_DNA"/>
</dbReference>
<evidence type="ECO:0000313" key="1">
    <source>
        <dbReference type="EMBL" id="AAW54095.1"/>
    </source>
</evidence>
<dbReference type="Proteomes" id="UP000000531">
    <property type="component" value="Chromosome"/>
</dbReference>
<proteinExistence type="predicted"/>
<dbReference type="HOGENOM" id="CLU_3222342_0_0_9"/>
<sequence length="44" mass="5333">MIKIYLFVDLIKHIATKKRSYLLYTSTYLLNKYKQIDLPLKPMI</sequence>
<accession>Q5HQ55</accession>
<organism evidence="1 2">
    <name type="scientific">Staphylococcus epidermidis (strain ATCC 35984 / DSM 28319 / BCRC 17069 / CCUG 31568 / BM 3577 / RP62A)</name>
    <dbReference type="NCBI Taxonomy" id="176279"/>
    <lineage>
        <taxon>Bacteria</taxon>
        <taxon>Bacillati</taxon>
        <taxon>Bacillota</taxon>
        <taxon>Bacilli</taxon>
        <taxon>Bacillales</taxon>
        <taxon>Staphylococcaceae</taxon>
        <taxon>Staphylococcus</taxon>
    </lineage>
</organism>
<evidence type="ECO:0000313" key="2">
    <source>
        <dbReference type="Proteomes" id="UP000000531"/>
    </source>
</evidence>
<dbReference type="AlphaFoldDB" id="Q5HQ55"/>
<dbReference type="KEGG" id="ser:SERP0702"/>
<name>Q5HQ55_STAEQ</name>